<dbReference type="AlphaFoldDB" id="A0A7M7K6D1"/>
<evidence type="ECO:0000259" key="12">
    <source>
        <dbReference type="PROSITE" id="PS50089"/>
    </source>
</evidence>
<evidence type="ECO:0000256" key="3">
    <source>
        <dbReference type="ARBA" id="ARBA00022771"/>
    </source>
</evidence>
<comment type="subcellular location">
    <subcellularLocation>
        <location evidence="1">Nucleus</location>
    </subcellularLocation>
</comment>
<dbReference type="InterPro" id="IPR015877">
    <property type="entry name" value="MAT1_centre"/>
</dbReference>
<evidence type="ECO:0000313" key="14">
    <source>
        <dbReference type="Proteomes" id="UP000594260"/>
    </source>
</evidence>
<dbReference type="GO" id="GO:0008270">
    <property type="term" value="F:zinc ion binding"/>
    <property type="evidence" value="ECO:0007669"/>
    <property type="project" value="UniProtKB-KW"/>
</dbReference>
<dbReference type="KEGG" id="vde:111250808"/>
<dbReference type="GO" id="GO:0005675">
    <property type="term" value="C:transcription factor TFIIH holo complex"/>
    <property type="evidence" value="ECO:0007669"/>
    <property type="project" value="InterPro"/>
</dbReference>
<dbReference type="Proteomes" id="UP000594260">
    <property type="component" value="Unplaced"/>
</dbReference>
<dbReference type="InterPro" id="IPR017907">
    <property type="entry name" value="Znf_RING_CS"/>
</dbReference>
<protein>
    <recommendedName>
        <fullName evidence="6">CDK-activating kinase assembly factor MAT1</fullName>
    </recommendedName>
    <alternativeName>
        <fullName evidence="9">CDK7/cyclin-H assembly factor</fullName>
    </alternativeName>
    <alternativeName>
        <fullName evidence="7">Menage a trois</fullName>
    </alternativeName>
    <alternativeName>
        <fullName evidence="8">RING finger protein MAT1</fullName>
    </alternativeName>
</protein>
<reference evidence="13" key="1">
    <citation type="submission" date="2021-01" db="UniProtKB">
        <authorList>
            <consortium name="EnsemblMetazoa"/>
        </authorList>
    </citation>
    <scope>IDENTIFICATION</scope>
</reference>
<dbReference type="Gene3D" id="3.30.40.10">
    <property type="entry name" value="Zinc/RING finger domain, C3HC4 (zinc finger)"/>
    <property type="match status" value="1"/>
</dbReference>
<evidence type="ECO:0000256" key="10">
    <source>
        <dbReference type="PROSITE-ProRule" id="PRU00175"/>
    </source>
</evidence>
<dbReference type="InterPro" id="IPR001841">
    <property type="entry name" value="Znf_RING"/>
</dbReference>
<feature type="region of interest" description="Disordered" evidence="11">
    <location>
        <begin position="203"/>
        <end position="225"/>
    </location>
</feature>
<evidence type="ECO:0000256" key="7">
    <source>
        <dbReference type="ARBA" id="ARBA00077380"/>
    </source>
</evidence>
<name>A0A7M7K6D1_VARDE</name>
<dbReference type="PANTHER" id="PTHR12683">
    <property type="entry name" value="CDK-ACTIVATING KINASE ASSEMBLY FACTOR MAT1"/>
    <property type="match status" value="1"/>
</dbReference>
<evidence type="ECO:0000256" key="1">
    <source>
        <dbReference type="ARBA" id="ARBA00004123"/>
    </source>
</evidence>
<evidence type="ECO:0000256" key="6">
    <source>
        <dbReference type="ARBA" id="ARBA00074719"/>
    </source>
</evidence>
<evidence type="ECO:0000313" key="13">
    <source>
        <dbReference type="EnsemblMetazoa" id="XP_022662322"/>
    </source>
</evidence>
<dbReference type="InParanoid" id="A0A7M7K6D1"/>
<dbReference type="InterPro" id="IPR004575">
    <property type="entry name" value="MAT1/Tfb3"/>
</dbReference>
<evidence type="ECO:0000256" key="2">
    <source>
        <dbReference type="ARBA" id="ARBA00022723"/>
    </source>
</evidence>
<keyword evidence="2" id="KW-0479">Metal-binding</keyword>
<dbReference type="OMA" id="QGLYYTA"/>
<evidence type="ECO:0000256" key="8">
    <source>
        <dbReference type="ARBA" id="ARBA00077720"/>
    </source>
</evidence>
<keyword evidence="5" id="KW-0539">Nucleus</keyword>
<evidence type="ECO:0000256" key="4">
    <source>
        <dbReference type="ARBA" id="ARBA00022833"/>
    </source>
</evidence>
<evidence type="ECO:0000256" key="9">
    <source>
        <dbReference type="ARBA" id="ARBA00083888"/>
    </source>
</evidence>
<dbReference type="InterPro" id="IPR057657">
    <property type="entry name" value="MAT1_CAK-anch"/>
</dbReference>
<proteinExistence type="predicted"/>
<dbReference type="SMART" id="SM00184">
    <property type="entry name" value="RING"/>
    <property type="match status" value="1"/>
</dbReference>
<dbReference type="RefSeq" id="XP_022662322.1">
    <property type="nucleotide sequence ID" value="XM_022806587.1"/>
</dbReference>
<dbReference type="GO" id="GO:0006357">
    <property type="term" value="P:regulation of transcription by RNA polymerase II"/>
    <property type="evidence" value="ECO:0007669"/>
    <property type="project" value="TreeGrafter"/>
</dbReference>
<dbReference type="Pfam" id="PF25811">
    <property type="entry name" value="CAK-anch_MAT1"/>
    <property type="match status" value="1"/>
</dbReference>
<keyword evidence="4" id="KW-0862">Zinc</keyword>
<dbReference type="CTD" id="36130"/>
<dbReference type="NCBIfam" id="TIGR00570">
    <property type="entry name" value="cdk7"/>
    <property type="match status" value="1"/>
</dbReference>
<dbReference type="PROSITE" id="PS50089">
    <property type="entry name" value="ZF_RING_2"/>
    <property type="match status" value="1"/>
</dbReference>
<dbReference type="CDD" id="cd16517">
    <property type="entry name" value="RING-HC_MAT1"/>
    <property type="match status" value="1"/>
</dbReference>
<feature type="domain" description="RING-type" evidence="12">
    <location>
        <begin position="6"/>
        <end position="50"/>
    </location>
</feature>
<dbReference type="GO" id="GO:0061575">
    <property type="term" value="F:cyclin-dependent protein serine/threonine kinase activator activity"/>
    <property type="evidence" value="ECO:0007669"/>
    <property type="project" value="InterPro"/>
</dbReference>
<dbReference type="GO" id="GO:0006289">
    <property type="term" value="P:nucleotide-excision repair"/>
    <property type="evidence" value="ECO:0007669"/>
    <property type="project" value="InterPro"/>
</dbReference>
<dbReference type="FunCoup" id="A0A7M7K6D1">
    <property type="interactions" value="1234"/>
</dbReference>
<organism evidence="13 14">
    <name type="scientific">Varroa destructor</name>
    <name type="common">Honeybee mite</name>
    <dbReference type="NCBI Taxonomy" id="109461"/>
    <lineage>
        <taxon>Eukaryota</taxon>
        <taxon>Metazoa</taxon>
        <taxon>Ecdysozoa</taxon>
        <taxon>Arthropoda</taxon>
        <taxon>Chelicerata</taxon>
        <taxon>Arachnida</taxon>
        <taxon>Acari</taxon>
        <taxon>Parasitiformes</taxon>
        <taxon>Mesostigmata</taxon>
        <taxon>Gamasina</taxon>
        <taxon>Dermanyssoidea</taxon>
        <taxon>Varroidae</taxon>
        <taxon>Varroa</taxon>
    </lineage>
</organism>
<keyword evidence="3 10" id="KW-0863">Zinc-finger</keyword>
<dbReference type="Pfam" id="PF17121">
    <property type="entry name" value="zf-C3HC4_5"/>
    <property type="match status" value="1"/>
</dbReference>
<dbReference type="FunFam" id="3.30.40.10:FF:000037">
    <property type="entry name" value="Cdk-activating kinase assembly factor MAT1, centre"/>
    <property type="match status" value="1"/>
</dbReference>
<dbReference type="EnsemblMetazoa" id="XM_022806587">
    <property type="protein sequence ID" value="XP_022662322"/>
    <property type="gene ID" value="LOC111250808"/>
</dbReference>
<evidence type="ECO:0000256" key="5">
    <source>
        <dbReference type="ARBA" id="ARBA00023242"/>
    </source>
</evidence>
<dbReference type="PANTHER" id="PTHR12683:SF13">
    <property type="entry name" value="CDK-ACTIVATING KINASE ASSEMBLY FACTOR MAT1"/>
    <property type="match status" value="1"/>
</dbReference>
<sequence>MDDVSCPRCKTTKFRNPSLKLMVNQCGHPLCEKCVEIVFIKGSGNCPSCNILLRKTGFRLQVFDDPLVEKELDIRKKILKDMNAREEDFPTLSEYNDYLEMVENIIFKLTHNIDIEATRKHVEQYKKDHKVMISRNRGRQSKDEQLIERLLEEEKIVSDFRSERQRREDLERRKAKLKEKEELIDELMFSEMSAAEIVAIHDRQKQQQAEAEKEEAERARSSAPTAFSTGIKIAGQAGHSGEFLPVPKAREHPPYEYRPLLMDTLGPVPPTEEELDDFGYLNHIREADTAEKAGGFESKIACQRAIQNALCGLYFEIDNL</sequence>
<evidence type="ECO:0000256" key="11">
    <source>
        <dbReference type="SAM" id="MobiDB-lite"/>
    </source>
</evidence>
<accession>A0A7M7K6D1</accession>
<dbReference type="OrthoDB" id="5963at2759"/>
<dbReference type="Pfam" id="PF06391">
    <property type="entry name" value="MAT1"/>
    <property type="match status" value="1"/>
</dbReference>
<dbReference type="PROSITE" id="PS00518">
    <property type="entry name" value="ZF_RING_1"/>
    <property type="match status" value="1"/>
</dbReference>
<dbReference type="InterPro" id="IPR013083">
    <property type="entry name" value="Znf_RING/FYVE/PHD"/>
</dbReference>
<dbReference type="SUPFAM" id="SSF57850">
    <property type="entry name" value="RING/U-box"/>
    <property type="match status" value="1"/>
</dbReference>
<dbReference type="GeneID" id="111250808"/>
<keyword evidence="14" id="KW-1185">Reference proteome</keyword>